<proteinExistence type="predicted"/>
<dbReference type="EMBL" id="SMCQ01000008">
    <property type="protein sequence ID" value="TCV99632.1"/>
    <property type="molecule type" value="Genomic_DNA"/>
</dbReference>
<reference evidence="1 2" key="1">
    <citation type="submission" date="2019-03" db="EMBL/GenBank/DDBJ databases">
        <title>Genomic Encyclopedia of Type Strains, Phase IV (KMG-IV): sequencing the most valuable type-strain genomes for metagenomic binning, comparative biology and taxonomic classification.</title>
        <authorList>
            <person name="Goeker M."/>
        </authorList>
    </citation>
    <scope>NUCLEOTIDE SEQUENCE [LARGE SCALE GENOMIC DNA]</scope>
    <source>
        <strain evidence="1 2">DSM 29487</strain>
    </source>
</reference>
<protein>
    <submittedName>
        <fullName evidence="1">Uncharacterized protein</fullName>
    </submittedName>
</protein>
<accession>A0A4V2W5F8</accession>
<dbReference type="GeneID" id="98915268"/>
<dbReference type="RefSeq" id="WP_132226346.1">
    <property type="nucleotide sequence ID" value="NZ_CAUWFI010000017.1"/>
</dbReference>
<evidence type="ECO:0000313" key="2">
    <source>
        <dbReference type="Proteomes" id="UP000295515"/>
    </source>
</evidence>
<comment type="caution">
    <text evidence="1">The sequence shown here is derived from an EMBL/GenBank/DDBJ whole genome shotgun (WGS) entry which is preliminary data.</text>
</comment>
<gene>
    <name evidence="1" type="ORF">EDD60_10873</name>
</gene>
<dbReference type="AlphaFoldDB" id="A0A4V2W5F8"/>
<evidence type="ECO:0000313" key="1">
    <source>
        <dbReference type="EMBL" id="TCV99632.1"/>
    </source>
</evidence>
<organism evidence="1 2">
    <name type="scientific">Longibaculum muris</name>
    <dbReference type="NCBI Taxonomy" id="1796628"/>
    <lineage>
        <taxon>Bacteria</taxon>
        <taxon>Bacillati</taxon>
        <taxon>Bacillota</taxon>
        <taxon>Erysipelotrichia</taxon>
        <taxon>Erysipelotrichales</taxon>
        <taxon>Coprobacillaceae</taxon>
        <taxon>Longibaculum</taxon>
    </lineage>
</organism>
<keyword evidence="2" id="KW-1185">Reference proteome</keyword>
<sequence>MGLFSKKKKEKIDFDAVFKEQYKSINQLMMQANDELDFVIKESLLKVVVEKYDELLMLIDQGAQFDKAHFQSLKESAVHQLESVHQINQDC</sequence>
<dbReference type="Proteomes" id="UP000295515">
    <property type="component" value="Unassembled WGS sequence"/>
</dbReference>
<name>A0A4V2W5F8_9FIRM</name>